<organism evidence="7 8">
    <name type="scientific">Andreprevotia lacus DSM 23236</name>
    <dbReference type="NCBI Taxonomy" id="1121001"/>
    <lineage>
        <taxon>Bacteria</taxon>
        <taxon>Pseudomonadati</taxon>
        <taxon>Pseudomonadota</taxon>
        <taxon>Betaproteobacteria</taxon>
        <taxon>Neisseriales</taxon>
        <taxon>Chitinibacteraceae</taxon>
        <taxon>Andreprevotia</taxon>
    </lineage>
</organism>
<dbReference type="GO" id="GO:0016020">
    <property type="term" value="C:membrane"/>
    <property type="evidence" value="ECO:0007669"/>
    <property type="project" value="UniProtKB-SubCell"/>
</dbReference>
<evidence type="ECO:0000256" key="3">
    <source>
        <dbReference type="ARBA" id="ARBA00022989"/>
    </source>
</evidence>
<sequence>MKWCLALALALGSTLATAASPERTPASMRAECAASLPAALEKLASEAPDNDADSAVRPVKNKREADTRLARLHKENTRAEMKLLAQLPTLQKQRALLEEALARAERDGPPTAQAEADRRRGLRASIAEMHELENATQAVVCRPAIIFVGSHIADSTVAAHVHRVQNSMSSTCLSYPATADEKTRQGKRSVGVTNLIDAEGRLLRSDVFNPSGDPAADADALRLIAHAAPFAPFSPALRKKADVLSISTTWDINFKSSDDKPCLNGPKP</sequence>
<gene>
    <name evidence="7" type="ORF">SAMN02745857_03963</name>
</gene>
<protein>
    <submittedName>
        <fullName evidence="7">TonB protein C-terminal</fullName>
    </submittedName>
</protein>
<feature type="signal peptide" evidence="6">
    <location>
        <begin position="1"/>
        <end position="18"/>
    </location>
</feature>
<proteinExistence type="predicted"/>
<evidence type="ECO:0000313" key="8">
    <source>
        <dbReference type="Proteomes" id="UP000192761"/>
    </source>
</evidence>
<evidence type="ECO:0000313" key="7">
    <source>
        <dbReference type="EMBL" id="SMC29621.1"/>
    </source>
</evidence>
<keyword evidence="8" id="KW-1185">Reference proteome</keyword>
<evidence type="ECO:0000256" key="1">
    <source>
        <dbReference type="ARBA" id="ARBA00004167"/>
    </source>
</evidence>
<dbReference type="InterPro" id="IPR006260">
    <property type="entry name" value="TonB/TolA_C"/>
</dbReference>
<feature type="coiled-coil region" evidence="5">
    <location>
        <begin position="62"/>
        <end position="107"/>
    </location>
</feature>
<dbReference type="EMBL" id="FWXD01000038">
    <property type="protein sequence ID" value="SMC29621.1"/>
    <property type="molecule type" value="Genomic_DNA"/>
</dbReference>
<evidence type="ECO:0000256" key="4">
    <source>
        <dbReference type="ARBA" id="ARBA00023136"/>
    </source>
</evidence>
<evidence type="ECO:0000256" key="2">
    <source>
        <dbReference type="ARBA" id="ARBA00022692"/>
    </source>
</evidence>
<keyword evidence="3" id="KW-1133">Transmembrane helix</keyword>
<dbReference type="STRING" id="1121001.SAMN02745857_03963"/>
<keyword evidence="6" id="KW-0732">Signal</keyword>
<dbReference type="Proteomes" id="UP000192761">
    <property type="component" value="Unassembled WGS sequence"/>
</dbReference>
<keyword evidence="5" id="KW-0175">Coiled coil</keyword>
<dbReference type="AlphaFoldDB" id="A0A1W1Y1D7"/>
<name>A0A1W1Y1D7_9NEIS</name>
<dbReference type="SUPFAM" id="SSF74653">
    <property type="entry name" value="TolA/TonB C-terminal domain"/>
    <property type="match status" value="1"/>
</dbReference>
<keyword evidence="2" id="KW-0812">Transmembrane</keyword>
<dbReference type="NCBIfam" id="TIGR01352">
    <property type="entry name" value="tonB_Cterm"/>
    <property type="match status" value="1"/>
</dbReference>
<evidence type="ECO:0000256" key="5">
    <source>
        <dbReference type="SAM" id="Coils"/>
    </source>
</evidence>
<dbReference type="Gene3D" id="3.30.1150.10">
    <property type="match status" value="1"/>
</dbReference>
<dbReference type="OrthoDB" id="9803361at2"/>
<evidence type="ECO:0000256" key="6">
    <source>
        <dbReference type="SAM" id="SignalP"/>
    </source>
</evidence>
<keyword evidence="4" id="KW-0472">Membrane</keyword>
<feature type="chain" id="PRO_5013117058" evidence="6">
    <location>
        <begin position="19"/>
        <end position="268"/>
    </location>
</feature>
<accession>A0A1W1Y1D7</accession>
<reference evidence="7 8" key="1">
    <citation type="submission" date="2017-04" db="EMBL/GenBank/DDBJ databases">
        <authorList>
            <person name="Afonso C.L."/>
            <person name="Miller P.J."/>
            <person name="Scott M.A."/>
            <person name="Spackman E."/>
            <person name="Goraichik I."/>
            <person name="Dimitrov K.M."/>
            <person name="Suarez D.L."/>
            <person name="Swayne D.E."/>
        </authorList>
    </citation>
    <scope>NUCLEOTIDE SEQUENCE [LARGE SCALE GENOMIC DNA]</scope>
    <source>
        <strain evidence="7 8">DSM 23236</strain>
    </source>
</reference>
<dbReference type="RefSeq" id="WP_084092887.1">
    <property type="nucleotide sequence ID" value="NZ_FWXD01000038.1"/>
</dbReference>
<comment type="subcellular location">
    <subcellularLocation>
        <location evidence="1">Membrane</location>
        <topology evidence="1">Single-pass membrane protein</topology>
    </subcellularLocation>
</comment>